<feature type="transmembrane region" description="Helical" evidence="1">
    <location>
        <begin position="320"/>
        <end position="344"/>
    </location>
</feature>
<keyword evidence="1" id="KW-1133">Transmembrane helix</keyword>
<dbReference type="VEuPathDB" id="TriTrypDB:TRSC58_05372"/>
<evidence type="ECO:0000313" key="3">
    <source>
        <dbReference type="Proteomes" id="UP000031737"/>
    </source>
</evidence>
<feature type="transmembrane region" description="Helical" evidence="1">
    <location>
        <begin position="631"/>
        <end position="657"/>
    </location>
</feature>
<sequence>MFDGVSNHSSSDISVRPVYLLEVSPREPIHEDILIREGSSTFFTARSEVDLSVTSNDPFAFKEDDAEMLLNGQEGNEQSPGLLGTIQNKATTAVCFAAGSAFRLLETLLEPQGEKENPSQDAYLLQVVQGEGRCEPFDTANYITRLNAEELSDEEEEEEDEEFGITRIEIDLVSTLRAYRKNPSDCFGHLVLAALSSRSEEHPVTCEELKEARLNPYLVCMIIKSGALDVADECVHAEIQRCVDTVIPSEADRVSVSVYEYLPSLLKLDFVRLSSKQYALMKDGGFEFLKLLCEYPHVLPPGRLNSVRLNYVQSTWCVDVFTMIINMGLELLCMISIVLVIKYWIGTKRGASEGTFGYYTALVYGIGYAAHLIGMIFVMRGKARHVVYGKMLYAFPSPHLLVVPVVPLYNMVSIFTYVRYRKGQQNRNYVAILHDIVAAQVLSSLCFSLCVAMPQIIYQSFVLVDIDTSIRYDSQHYSLWLLTVSAISTTWVCILRMFRALATYDSINCFGFACFGFQSNRIIERHSAIVRMVHIFCLFLFELNVSFLVMGAVSVVRCKKEAIVTMALAGTSLLVLLVLLILLLLSRESVFRLMWALLPLTLLQIAIFIYQNCEVVFFCSYLQALSRSLSLFRFLIWAAFFFFMTLWVVQVVVLFVVRKLRGALR</sequence>
<organism evidence="2 3">
    <name type="scientific">Trypanosoma rangeli SC58</name>
    <dbReference type="NCBI Taxonomy" id="429131"/>
    <lineage>
        <taxon>Eukaryota</taxon>
        <taxon>Discoba</taxon>
        <taxon>Euglenozoa</taxon>
        <taxon>Kinetoplastea</taxon>
        <taxon>Metakinetoplastina</taxon>
        <taxon>Trypanosomatida</taxon>
        <taxon>Trypanosomatidae</taxon>
        <taxon>Trypanosoma</taxon>
        <taxon>Herpetosoma</taxon>
    </lineage>
</organism>
<evidence type="ECO:0000256" key="1">
    <source>
        <dbReference type="SAM" id="Phobius"/>
    </source>
</evidence>
<dbReference type="EMBL" id="AUPL01005372">
    <property type="protein sequence ID" value="ESL06946.1"/>
    <property type="molecule type" value="Genomic_DNA"/>
</dbReference>
<reference evidence="2 3" key="1">
    <citation type="submission" date="2013-07" db="EMBL/GenBank/DDBJ databases">
        <authorList>
            <person name="Stoco P.H."/>
            <person name="Wagner G."/>
            <person name="Gerber A."/>
            <person name="Zaha A."/>
            <person name="Thompson C."/>
            <person name="Bartholomeu D.C."/>
            <person name="Luckemeyer D.D."/>
            <person name="Bahia D."/>
            <person name="Loreto E."/>
            <person name="Prestes E.B."/>
            <person name="Lima F.M."/>
            <person name="Rodrigues-Luiz G."/>
            <person name="Vallejo G.A."/>
            <person name="Filho J.F."/>
            <person name="Monteiro K.M."/>
            <person name="Tyler K.M."/>
            <person name="de Almeida L.G."/>
            <person name="Ortiz M.F."/>
            <person name="Siervo M.A."/>
            <person name="de Moraes M.H."/>
            <person name="Cunha O.L."/>
            <person name="Mendonca-Neto R."/>
            <person name="Silva R."/>
            <person name="Teixeira S.M."/>
            <person name="Murta S.M."/>
            <person name="Sincero T.C."/>
            <person name="Mendes T.A."/>
            <person name="Urmenyi T.P."/>
            <person name="Silva V.G."/>
            <person name="da Rocha W.D."/>
            <person name="Andersson B."/>
            <person name="Romanha A.J."/>
            <person name="Steindel M."/>
            <person name="de Vasconcelos A.T."/>
            <person name="Grisard E.C."/>
        </authorList>
    </citation>
    <scope>NUCLEOTIDE SEQUENCE [LARGE SCALE GENOMIC DNA]</scope>
    <source>
        <strain evidence="2 3">SC58</strain>
    </source>
</reference>
<protein>
    <submittedName>
        <fullName evidence="2">Uncharacterized protein</fullName>
    </submittedName>
</protein>
<keyword evidence="3" id="KW-1185">Reference proteome</keyword>
<feature type="transmembrane region" description="Helical" evidence="1">
    <location>
        <begin position="562"/>
        <end position="586"/>
    </location>
</feature>
<feature type="transmembrane region" description="Helical" evidence="1">
    <location>
        <begin position="477"/>
        <end position="498"/>
    </location>
</feature>
<dbReference type="Proteomes" id="UP000031737">
    <property type="component" value="Unassembled WGS sequence"/>
</dbReference>
<accession>A0A061IYJ3</accession>
<comment type="caution">
    <text evidence="2">The sequence shown here is derived from an EMBL/GenBank/DDBJ whole genome shotgun (WGS) entry which is preliminary data.</text>
</comment>
<dbReference type="AlphaFoldDB" id="A0A061IYJ3"/>
<dbReference type="OrthoDB" id="249280at2759"/>
<name>A0A061IYJ3_TRYRA</name>
<evidence type="ECO:0000313" key="2">
    <source>
        <dbReference type="EMBL" id="ESL06946.1"/>
    </source>
</evidence>
<keyword evidence="1" id="KW-0812">Transmembrane</keyword>
<feature type="transmembrane region" description="Helical" evidence="1">
    <location>
        <begin position="432"/>
        <end position="457"/>
    </location>
</feature>
<gene>
    <name evidence="2" type="ORF">TRSC58_05372</name>
</gene>
<keyword evidence="1" id="KW-0472">Membrane</keyword>
<proteinExistence type="predicted"/>
<feature type="transmembrane region" description="Helical" evidence="1">
    <location>
        <begin position="356"/>
        <end position="379"/>
    </location>
</feature>
<feature type="transmembrane region" description="Helical" evidence="1">
    <location>
        <begin position="535"/>
        <end position="556"/>
    </location>
</feature>
<feature type="transmembrane region" description="Helical" evidence="1">
    <location>
        <begin position="593"/>
        <end position="611"/>
    </location>
</feature>
<feature type="transmembrane region" description="Helical" evidence="1">
    <location>
        <begin position="399"/>
        <end position="420"/>
    </location>
</feature>